<accession>A0ABD1EI03</accession>
<evidence type="ECO:0008006" key="3">
    <source>
        <dbReference type="Google" id="ProtNLM"/>
    </source>
</evidence>
<keyword evidence="2" id="KW-1185">Reference proteome</keyword>
<organism evidence="1 2">
    <name type="scientific">Hypothenemus hampei</name>
    <name type="common">Coffee berry borer</name>
    <dbReference type="NCBI Taxonomy" id="57062"/>
    <lineage>
        <taxon>Eukaryota</taxon>
        <taxon>Metazoa</taxon>
        <taxon>Ecdysozoa</taxon>
        <taxon>Arthropoda</taxon>
        <taxon>Hexapoda</taxon>
        <taxon>Insecta</taxon>
        <taxon>Pterygota</taxon>
        <taxon>Neoptera</taxon>
        <taxon>Endopterygota</taxon>
        <taxon>Coleoptera</taxon>
        <taxon>Polyphaga</taxon>
        <taxon>Cucujiformia</taxon>
        <taxon>Curculionidae</taxon>
        <taxon>Scolytinae</taxon>
        <taxon>Hypothenemus</taxon>
    </lineage>
</organism>
<dbReference type="Proteomes" id="UP001566132">
    <property type="component" value="Unassembled WGS sequence"/>
</dbReference>
<name>A0ABD1EI03_HYPHA</name>
<evidence type="ECO:0000313" key="1">
    <source>
        <dbReference type="EMBL" id="KAL1493279.1"/>
    </source>
</evidence>
<reference evidence="1 2" key="1">
    <citation type="submission" date="2024-05" db="EMBL/GenBank/DDBJ databases">
        <title>Genetic variation in Jamaican populations of the coffee berry borer (Hypothenemus hampei).</title>
        <authorList>
            <person name="Errbii M."/>
            <person name="Myrie A."/>
        </authorList>
    </citation>
    <scope>NUCLEOTIDE SEQUENCE [LARGE SCALE GENOMIC DNA]</scope>
    <source>
        <strain evidence="1">JA-Hopewell-2020-01-JO</strain>
        <tissue evidence="1">Whole body</tissue>
    </source>
</reference>
<comment type="caution">
    <text evidence="1">The sequence shown here is derived from an EMBL/GenBank/DDBJ whole genome shotgun (WGS) entry which is preliminary data.</text>
</comment>
<protein>
    <recommendedName>
        <fullName evidence="3">MADF domain-containing protein</fullName>
    </recommendedName>
</protein>
<gene>
    <name evidence="1" type="ORF">ABEB36_011363</name>
</gene>
<dbReference type="EMBL" id="JBDJPC010000008">
    <property type="protein sequence ID" value="KAL1493279.1"/>
    <property type="molecule type" value="Genomic_DNA"/>
</dbReference>
<dbReference type="AlphaFoldDB" id="A0ABD1EI03"/>
<sequence length="57" mass="6582">MQPYEIRIRSSDLQNKAYRDKNKVDKLWLEVAIEVKVSIVSSLRLKLSFSSVSCDHG</sequence>
<evidence type="ECO:0000313" key="2">
    <source>
        <dbReference type="Proteomes" id="UP001566132"/>
    </source>
</evidence>
<proteinExistence type="predicted"/>